<name>A0A377FQL5_9BACL</name>
<evidence type="ECO:0000313" key="2">
    <source>
        <dbReference type="Proteomes" id="UP000254060"/>
    </source>
</evidence>
<dbReference type="AlphaFoldDB" id="A0A377FQL5"/>
<protein>
    <submittedName>
        <fullName evidence="1">Uncharacterized protein</fullName>
    </submittedName>
</protein>
<gene>
    <name evidence="1" type="ORF">NCTC13163_00472</name>
</gene>
<organism evidence="1 2">
    <name type="scientific">Exiguobacterium aurantiacum</name>
    <dbReference type="NCBI Taxonomy" id="33987"/>
    <lineage>
        <taxon>Bacteria</taxon>
        <taxon>Bacillati</taxon>
        <taxon>Bacillota</taxon>
        <taxon>Bacilli</taxon>
        <taxon>Bacillales</taxon>
        <taxon>Bacillales Family XII. Incertae Sedis</taxon>
        <taxon>Exiguobacterium</taxon>
    </lineage>
</organism>
<dbReference type="EMBL" id="UGGP01000001">
    <property type="protein sequence ID" value="STO07127.1"/>
    <property type="molecule type" value="Genomic_DNA"/>
</dbReference>
<dbReference type="OrthoDB" id="2350066at2"/>
<dbReference type="Proteomes" id="UP000254060">
    <property type="component" value="Unassembled WGS sequence"/>
</dbReference>
<dbReference type="PROSITE" id="PS51257">
    <property type="entry name" value="PROKAR_LIPOPROTEIN"/>
    <property type="match status" value="1"/>
</dbReference>
<proteinExistence type="predicted"/>
<evidence type="ECO:0000313" key="1">
    <source>
        <dbReference type="EMBL" id="STO07127.1"/>
    </source>
</evidence>
<sequence length="409" mass="45739">MRPYCTILLALGILSGCGTKEMNALEMRPLAASSLEQTSGIELPLEIKEQILTYCEKQPRDVLPARRAKVTEATFVHPVYEELGSKTVSYWASGDTRYVSCANSGEQFVRTFEVEPIAVFESARGGFTETEARRAMTFERESDVSYINELFHIDPAHESVIPESMFRYETPDSGSLSVTYEVKRDGRTMDRTIEPGLFMFNGERTSGYSFLTRLADGRVSLQIGTGGQLERKVLPDMFSGRYVKLDSSEETIVLDGTRRQLMKRVIVSDEPITDVGDESSLTLSERYGTVIEVWGNVRLPMTTTMMMPSPAGEKIRLATYERDGVTGHLDGPNTQALFALLTDVTAGTRPQEATYYGTITLYERLAEQALAVYVTPDNKDVWVVDLESGREHVLDAERLSELIDVSKHK</sequence>
<accession>A0A377FQL5</accession>
<dbReference type="RefSeq" id="WP_029334263.1">
    <property type="nucleotide sequence ID" value="NZ_UGGP01000001.1"/>
</dbReference>
<reference evidence="1 2" key="1">
    <citation type="submission" date="2018-06" db="EMBL/GenBank/DDBJ databases">
        <authorList>
            <consortium name="Pathogen Informatics"/>
            <person name="Doyle S."/>
        </authorList>
    </citation>
    <scope>NUCLEOTIDE SEQUENCE [LARGE SCALE GENOMIC DNA]</scope>
    <source>
        <strain evidence="1 2">NCTC13163</strain>
    </source>
</reference>